<name>A0ABN0RX74_9BORD</name>
<accession>A0ABN0RX74</accession>
<keyword evidence="1" id="KW-0378">Hydrolase</keyword>
<proteinExistence type="predicted"/>
<dbReference type="Proteomes" id="UP000023104">
    <property type="component" value="Unassembled WGS sequence"/>
</dbReference>
<reference evidence="1 2" key="1">
    <citation type="submission" date="2014-02" db="EMBL/GenBank/DDBJ databases">
        <title>Whole Genome Sequencing Of Bordetella Holmesii, An Emerging Opportunistic Infection Of Humans.</title>
        <authorList>
            <person name="Tettelin H."/>
            <person name="Hooven T.A."/>
            <person name="Hine E."/>
            <person name="Su Q."/>
            <person name="Huard R.C."/>
            <person name="Della-Latta P."/>
            <person name="Daugherty S.C."/>
            <person name="Agrawal S."/>
            <person name="Sengamalay N."/>
            <person name="Tallon L.J."/>
            <person name="Sadzewicz L."/>
            <person name="Whittier S."/>
            <person name="Fraser C.M."/>
            <person name="Ratner A.J."/>
        </authorList>
    </citation>
    <scope>NUCLEOTIDE SEQUENCE [LARGE SCALE GENOMIC DNA]</scope>
    <source>
        <strain evidence="1 2">1058</strain>
    </source>
</reference>
<dbReference type="EMBL" id="JDTF01000004">
    <property type="protein sequence ID" value="EXX93889.1"/>
    <property type="molecule type" value="Genomic_DNA"/>
</dbReference>
<comment type="caution">
    <text evidence="1">The sequence shown here is derived from an EMBL/GenBank/DDBJ whole genome shotgun (WGS) entry which is preliminary data.</text>
</comment>
<evidence type="ECO:0000313" key="1">
    <source>
        <dbReference type="EMBL" id="EXX93889.1"/>
    </source>
</evidence>
<dbReference type="GO" id="GO:0016787">
    <property type="term" value="F:hydrolase activity"/>
    <property type="evidence" value="ECO:0007669"/>
    <property type="project" value="UniProtKB-KW"/>
</dbReference>
<evidence type="ECO:0000313" key="2">
    <source>
        <dbReference type="Proteomes" id="UP000023104"/>
    </source>
</evidence>
<keyword evidence="2" id="KW-1185">Reference proteome</keyword>
<sequence>MFSTAYLFAGLAGRFMAEREVTAALQARGHQVTQVLATPTPLNILLWRVVAKTDADEYYEALSGWLDGSPPQLLAQSLNRDLGKVLGDDPQLARLRWFTNDWLRYDVLDDTLVVTDLRMGLPVNCQ</sequence>
<gene>
    <name evidence="1" type="ORF">D559_1295</name>
</gene>
<organism evidence="1 2">
    <name type="scientific">Bordetella holmesii 1058</name>
    <dbReference type="NCBI Taxonomy" id="1247648"/>
    <lineage>
        <taxon>Bacteria</taxon>
        <taxon>Pseudomonadati</taxon>
        <taxon>Pseudomonadota</taxon>
        <taxon>Betaproteobacteria</taxon>
        <taxon>Burkholderiales</taxon>
        <taxon>Alcaligenaceae</taxon>
        <taxon>Bordetella</taxon>
    </lineage>
</organism>
<protein>
    <submittedName>
        <fullName evidence="1">Membrane-bound metal-dependent hydrolase domain protein</fullName>
    </submittedName>
</protein>